<evidence type="ECO:0000313" key="3">
    <source>
        <dbReference type="Proteomes" id="UP000435112"/>
    </source>
</evidence>
<organism evidence="2 3">
    <name type="scientific">Phytophthora rubi</name>
    <dbReference type="NCBI Taxonomy" id="129364"/>
    <lineage>
        <taxon>Eukaryota</taxon>
        <taxon>Sar</taxon>
        <taxon>Stramenopiles</taxon>
        <taxon>Oomycota</taxon>
        <taxon>Peronosporomycetes</taxon>
        <taxon>Peronosporales</taxon>
        <taxon>Peronosporaceae</taxon>
        <taxon>Phytophthora</taxon>
    </lineage>
</organism>
<name>A0A6A3LHF6_9STRA</name>
<proteinExistence type="predicted"/>
<accession>A0A6A3LHF6</accession>
<gene>
    <name evidence="2" type="ORF">PR002_g13313</name>
</gene>
<sequence length="475" mass="50417">MTVTASDGVNGVLEQMKTDAAARDSDREARYVATVRPVMAAVRVARADREEGLVGSSMGKGDGVETGEGAPRVPVPAAVCSRSAGDEERRRTGEGACAVEVTTATRPVKAVELLRTIESNDSNDSTENSDAEELGDEMAVPAEATVLSMVGAKIDGSSADVRGDTGDAACNESSVCGAGADRYVHGGVARGGDAESHGGAKTTATAATAEMAMQAVNADDECVVTDAELPTRDAGSSSGGDDARSGVERVSDDIEQTRLARRKARKAAKTLRVKALLVKRRRAERGTDEVWHLAEVAMKEARRRVAAEAVAELDAKRQKRRHGEDGGGVRQAGAARVSLVKHQRGGDQVSRGAERTDVEYMGADDSLPTASMEVNGVQRRVKLDSCARYTIAGTDWMAHGDKVDVTAPVDYGEGIGGFLLDVVGVWRFKLRTVFNECIEVEASVVSGCSNEFLLGVDFMRARGDIMDFNRNEMRY</sequence>
<reference evidence="2 3" key="1">
    <citation type="submission" date="2018-09" db="EMBL/GenBank/DDBJ databases">
        <title>Genomic investigation of the strawberry pathogen Phytophthora fragariae indicates pathogenicity is determined by transcriptional variation in three key races.</title>
        <authorList>
            <person name="Adams T.M."/>
            <person name="Armitage A.D."/>
            <person name="Sobczyk M.K."/>
            <person name="Bates H.J."/>
            <person name="Dunwell J.M."/>
            <person name="Nellist C.F."/>
            <person name="Harrison R.J."/>
        </authorList>
    </citation>
    <scope>NUCLEOTIDE SEQUENCE [LARGE SCALE GENOMIC DNA]</scope>
    <source>
        <strain evidence="2 3">SCRP324</strain>
    </source>
</reference>
<feature type="compositionally biased region" description="Basic and acidic residues" evidence="1">
    <location>
        <begin position="241"/>
        <end position="251"/>
    </location>
</feature>
<dbReference type="AlphaFoldDB" id="A0A6A3LHF6"/>
<evidence type="ECO:0000313" key="2">
    <source>
        <dbReference type="EMBL" id="KAE9017715.1"/>
    </source>
</evidence>
<feature type="region of interest" description="Disordered" evidence="1">
    <location>
        <begin position="228"/>
        <end position="251"/>
    </location>
</feature>
<comment type="caution">
    <text evidence="2">The sequence shown here is derived from an EMBL/GenBank/DDBJ whole genome shotgun (WGS) entry which is preliminary data.</text>
</comment>
<dbReference type="Proteomes" id="UP000435112">
    <property type="component" value="Unassembled WGS sequence"/>
</dbReference>
<dbReference type="OrthoDB" id="119884at2759"/>
<evidence type="ECO:0000256" key="1">
    <source>
        <dbReference type="SAM" id="MobiDB-lite"/>
    </source>
</evidence>
<protein>
    <submittedName>
        <fullName evidence="2">Uncharacterized protein</fullName>
    </submittedName>
</protein>
<dbReference type="EMBL" id="QXFU01000874">
    <property type="protein sequence ID" value="KAE9017715.1"/>
    <property type="molecule type" value="Genomic_DNA"/>
</dbReference>
<feature type="region of interest" description="Disordered" evidence="1">
    <location>
        <begin position="52"/>
        <end position="74"/>
    </location>
</feature>